<dbReference type="Proteomes" id="UP000249260">
    <property type="component" value="Unassembled WGS sequence"/>
</dbReference>
<dbReference type="OrthoDB" id="2609420at2"/>
<evidence type="ECO:0000313" key="2">
    <source>
        <dbReference type="Proteomes" id="UP000249260"/>
    </source>
</evidence>
<name>A0A328TTC1_9BACL</name>
<evidence type="ECO:0000313" key="1">
    <source>
        <dbReference type="EMBL" id="RAP73839.1"/>
    </source>
</evidence>
<organism evidence="1 2">
    <name type="scientific">Paenibacillus montanisoli</name>
    <dbReference type="NCBI Taxonomy" id="2081970"/>
    <lineage>
        <taxon>Bacteria</taxon>
        <taxon>Bacillati</taxon>
        <taxon>Bacillota</taxon>
        <taxon>Bacilli</taxon>
        <taxon>Bacillales</taxon>
        <taxon>Paenibacillaceae</taxon>
        <taxon>Paenibacillus</taxon>
    </lineage>
</organism>
<proteinExistence type="predicted"/>
<sequence>MKSLLMFLLLSAMMTWFMFSPIYKHVLIVRQAVLQQEVDYLLEVGASGDHGYIDAAMLQASKNRLARYGLNPSSVLFSVSSGSGVSATNAAKPLPRGTSLSLTASYPIEGLLAIDRLIGLAPPAASTKLKATGMKMSEYVP</sequence>
<gene>
    <name evidence="1" type="ORF">DL346_26690</name>
</gene>
<keyword evidence="2" id="KW-1185">Reference proteome</keyword>
<comment type="caution">
    <text evidence="1">The sequence shown here is derived from an EMBL/GenBank/DDBJ whole genome shotgun (WGS) entry which is preliminary data.</text>
</comment>
<dbReference type="EMBL" id="QLUW01000006">
    <property type="protein sequence ID" value="RAP73839.1"/>
    <property type="molecule type" value="Genomic_DNA"/>
</dbReference>
<accession>A0A328TTC1</accession>
<dbReference type="AlphaFoldDB" id="A0A328TTC1"/>
<protein>
    <submittedName>
        <fullName evidence="1">Uncharacterized protein</fullName>
    </submittedName>
</protein>
<dbReference type="RefSeq" id="WP_112885422.1">
    <property type="nucleotide sequence ID" value="NZ_QLUW01000006.1"/>
</dbReference>
<reference evidence="1 2" key="1">
    <citation type="submission" date="2018-06" db="EMBL/GenBank/DDBJ databases">
        <title>Paenibacillus montanisoli sp. nov., isolated from mountain area soil.</title>
        <authorList>
            <person name="Wu M."/>
        </authorList>
    </citation>
    <scope>NUCLEOTIDE SEQUENCE [LARGE SCALE GENOMIC DNA]</scope>
    <source>
        <strain evidence="1 2">RA17</strain>
    </source>
</reference>